<feature type="chain" id="PRO_5021329937" description="Surface lipoprotein assembly modifier C-terminal domain-containing protein" evidence="1">
    <location>
        <begin position="22"/>
        <end position="389"/>
    </location>
</feature>
<sequence>MGRTVFMAGLLLAGVATASVAATPAEIDAGFKRAMTDAGTGRLDSAIEGLRLLLSETDAPRIRLELARLLLRTGDNAGALALFREVYLDKETPQKVRRNILPYIEEAELRVLRIRYGARIVTHSNPSKVGEGGTIYFNGIPLEYQPPAQKEISYGIEPWFSAEKLWQNGYITKFHTSARLFEEDDLRAGYFRLAAAKQVAAIPGLFIQASVDTGLSLDSSYVLPTAESWKRFRLSDTMGVGLGGQAGYMFAQEKDVSGPFYRAYVFGDWTFQPDATVFGKISAETLRSRNDHYSFVSTKIDFGFNFRIADIQLTPQISWKKTNFAEHGTFWASHRRDTTTRPEIMISSDRFEWNGIRPEVSVFYEKRTSNVPLYEYNQFGGHLNLRKLF</sequence>
<feature type="signal peptide" evidence="1">
    <location>
        <begin position="1"/>
        <end position="21"/>
    </location>
</feature>
<dbReference type="EMBL" id="CABFNB010000103">
    <property type="protein sequence ID" value="VTZ62175.1"/>
    <property type="molecule type" value="Genomic_DNA"/>
</dbReference>
<evidence type="ECO:0000256" key="1">
    <source>
        <dbReference type="SAM" id="SignalP"/>
    </source>
</evidence>
<accession>A0A508WXV7</accession>
<dbReference type="Pfam" id="PF04575">
    <property type="entry name" value="SlipAM"/>
    <property type="match status" value="1"/>
</dbReference>
<proteinExistence type="predicted"/>
<name>A0A508WXV7_9HYPH</name>
<dbReference type="AlphaFoldDB" id="A0A508WXV7"/>
<protein>
    <recommendedName>
        <fullName evidence="2">Surface lipoprotein assembly modifier C-terminal domain-containing protein</fullName>
    </recommendedName>
</protein>
<reference evidence="3" key="1">
    <citation type="submission" date="2019-06" db="EMBL/GenBank/DDBJ databases">
        <authorList>
            <person name="Le Quere A."/>
            <person name="Colella S."/>
        </authorList>
    </citation>
    <scope>NUCLEOTIDE SEQUENCE</scope>
    <source>
        <strain evidence="3">EmedicaeMD41</strain>
    </source>
</reference>
<gene>
    <name evidence="3" type="ORF">EMEDMD4_370039</name>
</gene>
<dbReference type="Proteomes" id="UP000507954">
    <property type="component" value="Unassembled WGS sequence"/>
</dbReference>
<keyword evidence="1" id="KW-0732">Signal</keyword>
<dbReference type="InterPro" id="IPR007655">
    <property type="entry name" value="Slam_C"/>
</dbReference>
<evidence type="ECO:0000259" key="2">
    <source>
        <dbReference type="Pfam" id="PF04575"/>
    </source>
</evidence>
<feature type="domain" description="Surface lipoprotein assembly modifier C-terminal" evidence="2">
    <location>
        <begin position="271"/>
        <end position="389"/>
    </location>
</feature>
<evidence type="ECO:0000313" key="3">
    <source>
        <dbReference type="EMBL" id="VTZ62175.1"/>
    </source>
</evidence>
<organism evidence="3">
    <name type="scientific">Sinorhizobium medicae</name>
    <dbReference type="NCBI Taxonomy" id="110321"/>
    <lineage>
        <taxon>Bacteria</taxon>
        <taxon>Pseudomonadati</taxon>
        <taxon>Pseudomonadota</taxon>
        <taxon>Alphaproteobacteria</taxon>
        <taxon>Hyphomicrobiales</taxon>
        <taxon>Rhizobiaceae</taxon>
        <taxon>Sinorhizobium/Ensifer group</taxon>
        <taxon>Sinorhizobium</taxon>
    </lineage>
</organism>
<dbReference type="RefSeq" id="WP_018209314.1">
    <property type="nucleotide sequence ID" value="NZ_CABFNB010000103.1"/>
</dbReference>